<evidence type="ECO:0000259" key="3">
    <source>
        <dbReference type="Pfam" id="PF01612"/>
    </source>
</evidence>
<dbReference type="Proteomes" id="UP001141806">
    <property type="component" value="Unassembled WGS sequence"/>
</dbReference>
<protein>
    <recommendedName>
        <fullName evidence="3">3'-5' exonuclease domain-containing protein</fullName>
    </recommendedName>
</protein>
<dbReference type="GO" id="GO:0005634">
    <property type="term" value="C:nucleus"/>
    <property type="evidence" value="ECO:0007669"/>
    <property type="project" value="TreeGrafter"/>
</dbReference>
<dbReference type="GO" id="GO:0003676">
    <property type="term" value="F:nucleic acid binding"/>
    <property type="evidence" value="ECO:0007669"/>
    <property type="project" value="InterPro"/>
</dbReference>
<evidence type="ECO:0000256" key="1">
    <source>
        <dbReference type="ARBA" id="ARBA00022722"/>
    </source>
</evidence>
<dbReference type="InterPro" id="IPR036397">
    <property type="entry name" value="RNaseH_sf"/>
</dbReference>
<evidence type="ECO:0000313" key="5">
    <source>
        <dbReference type="Proteomes" id="UP001141806"/>
    </source>
</evidence>
<gene>
    <name evidence="4" type="ORF">NE237_005805</name>
</gene>
<dbReference type="GO" id="GO:0006139">
    <property type="term" value="P:nucleobase-containing compound metabolic process"/>
    <property type="evidence" value="ECO:0007669"/>
    <property type="project" value="InterPro"/>
</dbReference>
<dbReference type="CDD" id="cd06141">
    <property type="entry name" value="WRN_exo"/>
    <property type="match status" value="1"/>
</dbReference>
<dbReference type="InterPro" id="IPR002562">
    <property type="entry name" value="3'-5'_exonuclease_dom"/>
</dbReference>
<evidence type="ECO:0000256" key="2">
    <source>
        <dbReference type="ARBA" id="ARBA00022801"/>
    </source>
</evidence>
<dbReference type="EMBL" id="JAMYWD010000004">
    <property type="protein sequence ID" value="KAJ4972631.1"/>
    <property type="molecule type" value="Genomic_DNA"/>
</dbReference>
<dbReference type="InterPro" id="IPR051132">
    <property type="entry name" value="3-5_Exonuclease_domain"/>
</dbReference>
<keyword evidence="2" id="KW-0378">Hydrolase</keyword>
<sequence length="213" mass="23881">MWIDDKKRNSQARERENSVLAEVKVQGIKVKSRVVESEIALRSAMEELWSYVGKGTGSKHVVGLDIECTSVDSTNKVSILKLASASLCLIIRLLNFGKIPHFLFNFLRLPDVSFVGVGIKENFVMLERDYGLQCRNMVDLPTLAASVLDDRRFMGYGLIDLAYHVIPLQVIKKPACVFFSDWSGENLAMEEIEFATIDAYISYKIGNKLLGGL</sequence>
<comment type="caution">
    <text evidence="4">The sequence shown here is derived from an EMBL/GenBank/DDBJ whole genome shotgun (WGS) entry which is preliminary data.</text>
</comment>
<organism evidence="4 5">
    <name type="scientific">Protea cynaroides</name>
    <dbReference type="NCBI Taxonomy" id="273540"/>
    <lineage>
        <taxon>Eukaryota</taxon>
        <taxon>Viridiplantae</taxon>
        <taxon>Streptophyta</taxon>
        <taxon>Embryophyta</taxon>
        <taxon>Tracheophyta</taxon>
        <taxon>Spermatophyta</taxon>
        <taxon>Magnoliopsida</taxon>
        <taxon>Proteales</taxon>
        <taxon>Proteaceae</taxon>
        <taxon>Protea</taxon>
    </lineage>
</organism>
<dbReference type="Pfam" id="PF01612">
    <property type="entry name" value="DNA_pol_A_exo1"/>
    <property type="match status" value="1"/>
</dbReference>
<dbReference type="PANTHER" id="PTHR13620:SF102">
    <property type="entry name" value="PROTEIN RISC-INTERACTING CLEARING 3'-5' EXORIBONUCLEASE 2"/>
    <property type="match status" value="1"/>
</dbReference>
<evidence type="ECO:0000313" key="4">
    <source>
        <dbReference type="EMBL" id="KAJ4972631.1"/>
    </source>
</evidence>
<dbReference type="SUPFAM" id="SSF53098">
    <property type="entry name" value="Ribonuclease H-like"/>
    <property type="match status" value="1"/>
</dbReference>
<accession>A0A9Q0KLX3</accession>
<dbReference type="InterPro" id="IPR012337">
    <property type="entry name" value="RNaseH-like_sf"/>
</dbReference>
<keyword evidence="5" id="KW-1185">Reference proteome</keyword>
<name>A0A9Q0KLX3_9MAGN</name>
<feature type="domain" description="3'-5' exonuclease" evidence="3">
    <location>
        <begin position="46"/>
        <end position="209"/>
    </location>
</feature>
<proteinExistence type="predicted"/>
<dbReference type="Gene3D" id="3.30.420.10">
    <property type="entry name" value="Ribonuclease H-like superfamily/Ribonuclease H"/>
    <property type="match status" value="1"/>
</dbReference>
<keyword evidence="1" id="KW-0540">Nuclease</keyword>
<dbReference type="OrthoDB" id="446462at2759"/>
<reference evidence="4" key="1">
    <citation type="journal article" date="2023" name="Plant J.">
        <title>The genome of the king protea, Protea cynaroides.</title>
        <authorList>
            <person name="Chang J."/>
            <person name="Duong T.A."/>
            <person name="Schoeman C."/>
            <person name="Ma X."/>
            <person name="Roodt D."/>
            <person name="Barker N."/>
            <person name="Li Z."/>
            <person name="Van de Peer Y."/>
            <person name="Mizrachi E."/>
        </authorList>
    </citation>
    <scope>NUCLEOTIDE SEQUENCE</scope>
    <source>
        <tissue evidence="4">Young leaves</tissue>
    </source>
</reference>
<dbReference type="GO" id="GO:0008408">
    <property type="term" value="F:3'-5' exonuclease activity"/>
    <property type="evidence" value="ECO:0007669"/>
    <property type="project" value="InterPro"/>
</dbReference>
<dbReference type="GO" id="GO:0005737">
    <property type="term" value="C:cytoplasm"/>
    <property type="evidence" value="ECO:0007669"/>
    <property type="project" value="TreeGrafter"/>
</dbReference>
<dbReference type="PANTHER" id="PTHR13620">
    <property type="entry name" value="3-5 EXONUCLEASE"/>
    <property type="match status" value="1"/>
</dbReference>
<dbReference type="AlphaFoldDB" id="A0A9Q0KLX3"/>